<dbReference type="GeneID" id="98162513"/>
<evidence type="ECO:0000313" key="3">
    <source>
        <dbReference type="Proteomes" id="UP001610444"/>
    </source>
</evidence>
<protein>
    <recommendedName>
        <fullName evidence="4">EthD domain-containing protein</fullName>
    </recommendedName>
</protein>
<dbReference type="Gene3D" id="3.30.70.100">
    <property type="match status" value="1"/>
</dbReference>
<name>A0ABR4JCY1_9EURO</name>
<evidence type="ECO:0000256" key="1">
    <source>
        <dbReference type="ARBA" id="ARBA00005986"/>
    </source>
</evidence>
<gene>
    <name evidence="2" type="ORF">BJX68DRAFT_273052</name>
</gene>
<keyword evidence="3" id="KW-1185">Reference proteome</keyword>
<evidence type="ECO:0008006" key="4">
    <source>
        <dbReference type="Google" id="ProtNLM"/>
    </source>
</evidence>
<dbReference type="EMBL" id="JBFXLR010000097">
    <property type="protein sequence ID" value="KAL2837434.1"/>
    <property type="molecule type" value="Genomic_DNA"/>
</dbReference>
<dbReference type="SUPFAM" id="SSF54909">
    <property type="entry name" value="Dimeric alpha+beta barrel"/>
    <property type="match status" value="1"/>
</dbReference>
<dbReference type="Proteomes" id="UP001610444">
    <property type="component" value="Unassembled WGS sequence"/>
</dbReference>
<dbReference type="PANTHER" id="PTHR40260:SF2">
    <property type="entry name" value="BLR8190 PROTEIN"/>
    <property type="match status" value="1"/>
</dbReference>
<comment type="caution">
    <text evidence="2">The sequence shown here is derived from an EMBL/GenBank/DDBJ whole genome shotgun (WGS) entry which is preliminary data.</text>
</comment>
<sequence length="110" mass="12264">MTVNTTVLYPRDAIFNLEYYTKSHMALVAEKWAPYGLKDWQVVQFTTANAPFKVGAMFTWDNLTGATAAMKAHESKVIFDDVPNFSDQQPILFSGDIVGSWRVGGGIERA</sequence>
<proteinExistence type="inferred from homology"/>
<evidence type="ECO:0000313" key="2">
    <source>
        <dbReference type="EMBL" id="KAL2837434.1"/>
    </source>
</evidence>
<reference evidence="2 3" key="1">
    <citation type="submission" date="2024-07" db="EMBL/GenBank/DDBJ databases">
        <title>Section-level genome sequencing and comparative genomics of Aspergillus sections Usti and Cavernicolus.</title>
        <authorList>
            <consortium name="Lawrence Berkeley National Laboratory"/>
            <person name="Nybo J.L."/>
            <person name="Vesth T.C."/>
            <person name="Theobald S."/>
            <person name="Frisvad J.C."/>
            <person name="Larsen T.O."/>
            <person name="Kjaerboelling I."/>
            <person name="Rothschild-Mancinelli K."/>
            <person name="Lyhne E.K."/>
            <person name="Kogle M.E."/>
            <person name="Barry K."/>
            <person name="Clum A."/>
            <person name="Na H."/>
            <person name="Ledsgaard L."/>
            <person name="Lin J."/>
            <person name="Lipzen A."/>
            <person name="Kuo A."/>
            <person name="Riley R."/>
            <person name="Mondo S."/>
            <person name="LaButti K."/>
            <person name="Haridas S."/>
            <person name="Pangalinan J."/>
            <person name="Salamov A.A."/>
            <person name="Simmons B.A."/>
            <person name="Magnuson J.K."/>
            <person name="Chen J."/>
            <person name="Drula E."/>
            <person name="Henrissat B."/>
            <person name="Wiebenga A."/>
            <person name="Lubbers R.J."/>
            <person name="Gomes A.C."/>
            <person name="Macurrencykelacurrency M.R."/>
            <person name="Stajich J."/>
            <person name="Grigoriev I.V."/>
            <person name="Mortensen U.H."/>
            <person name="De vries R.P."/>
            <person name="Baker S.E."/>
            <person name="Andersen M.R."/>
        </authorList>
    </citation>
    <scope>NUCLEOTIDE SEQUENCE [LARGE SCALE GENOMIC DNA]</scope>
    <source>
        <strain evidence="2 3">CBS 756.74</strain>
    </source>
</reference>
<dbReference type="InterPro" id="IPR009799">
    <property type="entry name" value="EthD_dom"/>
</dbReference>
<dbReference type="InterPro" id="IPR011008">
    <property type="entry name" value="Dimeric_a/b-barrel"/>
</dbReference>
<dbReference type="NCBIfam" id="TIGR02118">
    <property type="entry name" value="EthD family reductase"/>
    <property type="match status" value="1"/>
</dbReference>
<accession>A0ABR4JCY1</accession>
<comment type="similarity">
    <text evidence="1">Belongs to the tpcK family.</text>
</comment>
<dbReference type="PANTHER" id="PTHR40260">
    <property type="entry name" value="BLR8190 PROTEIN"/>
    <property type="match status" value="1"/>
</dbReference>
<dbReference type="RefSeq" id="XP_070892536.1">
    <property type="nucleotide sequence ID" value="XM_071047349.1"/>
</dbReference>
<organism evidence="2 3">
    <name type="scientific">Aspergillus pseudodeflectus</name>
    <dbReference type="NCBI Taxonomy" id="176178"/>
    <lineage>
        <taxon>Eukaryota</taxon>
        <taxon>Fungi</taxon>
        <taxon>Dikarya</taxon>
        <taxon>Ascomycota</taxon>
        <taxon>Pezizomycotina</taxon>
        <taxon>Eurotiomycetes</taxon>
        <taxon>Eurotiomycetidae</taxon>
        <taxon>Eurotiales</taxon>
        <taxon>Aspergillaceae</taxon>
        <taxon>Aspergillus</taxon>
        <taxon>Aspergillus subgen. Nidulantes</taxon>
    </lineage>
</organism>